<gene>
    <name evidence="11" type="ORF">CORC01_12797</name>
</gene>
<dbReference type="FunFam" id="2.40.50.140:FF:000303">
    <property type="entry name" value="Protection of telomeres protein 1"/>
    <property type="match status" value="1"/>
</dbReference>
<dbReference type="InterPro" id="IPR032042">
    <property type="entry name" value="POT1PC"/>
</dbReference>
<dbReference type="SMART" id="SM00976">
    <property type="entry name" value="Telo_bind"/>
    <property type="match status" value="1"/>
</dbReference>
<accession>A0A1G4ARU9</accession>
<keyword evidence="12" id="KW-1185">Reference proteome</keyword>
<evidence type="ECO:0000259" key="10">
    <source>
        <dbReference type="SMART" id="SM00976"/>
    </source>
</evidence>
<feature type="domain" description="Telomeric single stranded DNA binding POT1/Cdc13" evidence="10">
    <location>
        <begin position="16"/>
        <end position="162"/>
    </location>
</feature>
<evidence type="ECO:0000256" key="4">
    <source>
        <dbReference type="ARBA" id="ARBA00015253"/>
    </source>
</evidence>
<keyword evidence="6" id="KW-0779">Telomere</keyword>
<dbReference type="InterPro" id="IPR012340">
    <property type="entry name" value="NA-bd_OB-fold"/>
</dbReference>
<dbReference type="STRING" id="1209926.A0A1G4ARU9"/>
<feature type="region of interest" description="Disordered" evidence="9">
    <location>
        <begin position="122"/>
        <end position="147"/>
    </location>
</feature>
<evidence type="ECO:0000256" key="7">
    <source>
        <dbReference type="ARBA" id="ARBA00023125"/>
    </source>
</evidence>
<organism evidence="11 12">
    <name type="scientific">Colletotrichum orchidophilum</name>
    <dbReference type="NCBI Taxonomy" id="1209926"/>
    <lineage>
        <taxon>Eukaryota</taxon>
        <taxon>Fungi</taxon>
        <taxon>Dikarya</taxon>
        <taxon>Ascomycota</taxon>
        <taxon>Pezizomycotina</taxon>
        <taxon>Sordariomycetes</taxon>
        <taxon>Hypocreomycetidae</taxon>
        <taxon>Glomerellales</taxon>
        <taxon>Glomerellaceae</taxon>
        <taxon>Colletotrichum</taxon>
    </lineage>
</organism>
<reference evidence="11 12" key="1">
    <citation type="submission" date="2016-09" db="EMBL/GenBank/DDBJ databases">
        <authorList>
            <person name="Capua I."/>
            <person name="De Benedictis P."/>
            <person name="Joannis T."/>
            <person name="Lombin L.H."/>
            <person name="Cattoli G."/>
        </authorList>
    </citation>
    <scope>NUCLEOTIDE SEQUENCE [LARGE SCALE GENOMIC DNA]</scope>
    <source>
        <strain evidence="11 12">IMI 309357</strain>
    </source>
</reference>
<keyword evidence="8" id="KW-0539">Nucleus</keyword>
<feature type="region of interest" description="Disordered" evidence="9">
    <location>
        <begin position="357"/>
        <end position="411"/>
    </location>
</feature>
<feature type="compositionally biased region" description="Basic and acidic residues" evidence="9">
    <location>
        <begin position="397"/>
        <end position="411"/>
    </location>
</feature>
<dbReference type="AlphaFoldDB" id="A0A1G4ARU9"/>
<evidence type="ECO:0000256" key="9">
    <source>
        <dbReference type="SAM" id="MobiDB-lite"/>
    </source>
</evidence>
<comment type="similarity">
    <text evidence="3">Belongs to the telombin family.</text>
</comment>
<dbReference type="GeneID" id="34565925"/>
<feature type="compositionally biased region" description="Pro residues" evidence="9">
    <location>
        <begin position="125"/>
        <end position="136"/>
    </location>
</feature>
<evidence type="ECO:0000256" key="6">
    <source>
        <dbReference type="ARBA" id="ARBA00022895"/>
    </source>
</evidence>
<evidence type="ECO:0000313" key="12">
    <source>
        <dbReference type="Proteomes" id="UP000176998"/>
    </source>
</evidence>
<feature type="region of interest" description="Disordered" evidence="9">
    <location>
        <begin position="597"/>
        <end position="629"/>
    </location>
</feature>
<dbReference type="EMBL" id="MJBS01000166">
    <property type="protein sequence ID" value="OHE91888.1"/>
    <property type="molecule type" value="Genomic_DNA"/>
</dbReference>
<evidence type="ECO:0000256" key="2">
    <source>
        <dbReference type="ARBA" id="ARBA00004574"/>
    </source>
</evidence>
<evidence type="ECO:0000256" key="1">
    <source>
        <dbReference type="ARBA" id="ARBA00004123"/>
    </source>
</evidence>
<keyword evidence="7" id="KW-0238">DNA-binding</keyword>
<dbReference type="GO" id="GO:0098505">
    <property type="term" value="F:G-rich strand telomeric DNA binding"/>
    <property type="evidence" value="ECO:0007669"/>
    <property type="project" value="TreeGrafter"/>
</dbReference>
<evidence type="ECO:0000256" key="5">
    <source>
        <dbReference type="ARBA" id="ARBA00022454"/>
    </source>
</evidence>
<dbReference type="GO" id="GO:0016233">
    <property type="term" value="P:telomere capping"/>
    <property type="evidence" value="ECO:0007669"/>
    <property type="project" value="TreeGrafter"/>
</dbReference>
<dbReference type="InterPro" id="IPR028389">
    <property type="entry name" value="POT1"/>
</dbReference>
<proteinExistence type="inferred from homology"/>
<protein>
    <recommendedName>
        <fullName evidence="4">Protection of telomeres protein 1</fullName>
    </recommendedName>
</protein>
<feature type="compositionally biased region" description="Basic residues" evidence="9">
    <location>
        <begin position="386"/>
        <end position="396"/>
    </location>
</feature>
<keyword evidence="5" id="KW-0158">Chromosome</keyword>
<dbReference type="Pfam" id="PF02765">
    <property type="entry name" value="POT1"/>
    <property type="match status" value="1"/>
</dbReference>
<name>A0A1G4ARU9_9PEZI</name>
<dbReference type="InterPro" id="IPR011564">
    <property type="entry name" value="Telomer_end-bd_POT1/Cdc13"/>
</dbReference>
<sequence>MAETEAKEVMDLPKGYTPLSDILEEKALPRGLVDVIGLVKGFRAPMTTQKTDYKCQLTLIDLSLSNDSQDVEMAIFRPQKDMPNVSVGDVVVVHRAKTNRWQSNALSLLSNFETTLHIYPAKKIPSPPQQTPPPQTPSAKDKGRKPDDLEGKYVSWLYHNIDKSSLPDPDVFQIQVQQSLNIKKKLCELKEVRDRKFQDLIVQVVQAPYDFSDKVRLYVSDYTENSAFFNYVNKSQDNYGGRDGDPYGYTSGKLRKSDSSLQWQGPFGKRAMQITCWEPHATVIRERVKQNDWVHLLNVQIKYGSDGYHLEGYVREARNAFGNGICVDKLDLSEDPEDLHPSVKNALRRKRDYEKQLKIQSKGVESSQGAGKKRPLADQAEEKPRNSKQRRARKRNQAVDKEKGEDEKIEASPDLNKQVVCENHEHPAVDVAAILEPATQEFTFQNVPLVVKLPFHDAKYRTNVRVVDFHPPRIQDFACARKQNEYDALSDFSGTDSEDEDDEKEHGTLDNFVNASELIWEWRFTLCLQDAVTTNDPKTQKKNQFWVVVDNMDAQLLTGLDACDFRVKPEVLAQLREKMFILWGDLEEKKAKKLAEHGSKQIANVGKKKTTDRPPDSDEEGAAGPFKTEKEAISNRPFTCCVRQFGIQVKEPNPEKADAGHGKRWERMYGLFGTKILGV</sequence>
<evidence type="ECO:0000256" key="8">
    <source>
        <dbReference type="ARBA" id="ARBA00023242"/>
    </source>
</evidence>
<dbReference type="GO" id="GO:0032210">
    <property type="term" value="P:regulation of telomere maintenance via telomerase"/>
    <property type="evidence" value="ECO:0007669"/>
    <property type="project" value="TreeGrafter"/>
</dbReference>
<dbReference type="GO" id="GO:0010521">
    <property type="term" value="F:telomerase inhibitor activity"/>
    <property type="evidence" value="ECO:0007669"/>
    <property type="project" value="TreeGrafter"/>
</dbReference>
<dbReference type="Proteomes" id="UP000176998">
    <property type="component" value="Unassembled WGS sequence"/>
</dbReference>
<dbReference type="PANTHER" id="PTHR14513:SF0">
    <property type="entry name" value="PROTECTION OF TELOMERES PROTEIN 1"/>
    <property type="match status" value="1"/>
</dbReference>
<evidence type="ECO:0000313" key="11">
    <source>
        <dbReference type="EMBL" id="OHE91888.1"/>
    </source>
</evidence>
<dbReference type="Gene3D" id="2.40.50.140">
    <property type="entry name" value="Nucleic acid-binding proteins"/>
    <property type="match status" value="2"/>
</dbReference>
<dbReference type="SUPFAM" id="SSF50249">
    <property type="entry name" value="Nucleic acid-binding proteins"/>
    <property type="match status" value="2"/>
</dbReference>
<dbReference type="Pfam" id="PF16686">
    <property type="entry name" value="POT1PC"/>
    <property type="match status" value="1"/>
</dbReference>
<comment type="caution">
    <text evidence="11">The sequence shown here is derived from an EMBL/GenBank/DDBJ whole genome shotgun (WGS) entry which is preliminary data.</text>
</comment>
<dbReference type="OrthoDB" id="2186770at2759"/>
<comment type="subcellular location">
    <subcellularLocation>
        <location evidence="2">Chromosome</location>
        <location evidence="2">Telomere</location>
    </subcellularLocation>
    <subcellularLocation>
        <location evidence="1">Nucleus</location>
    </subcellularLocation>
</comment>
<dbReference type="GO" id="GO:0000783">
    <property type="term" value="C:nuclear telomere cap complex"/>
    <property type="evidence" value="ECO:0007669"/>
    <property type="project" value="TreeGrafter"/>
</dbReference>
<evidence type="ECO:0000256" key="3">
    <source>
        <dbReference type="ARBA" id="ARBA00008442"/>
    </source>
</evidence>
<dbReference type="RefSeq" id="XP_022469060.1">
    <property type="nucleotide sequence ID" value="XM_022624415.1"/>
</dbReference>
<dbReference type="PANTHER" id="PTHR14513">
    <property type="entry name" value="PROTECTION OF TELOMERES 1"/>
    <property type="match status" value="1"/>
</dbReference>